<dbReference type="AlphaFoldDB" id="A0A9D4GZ42"/>
<sequence>MLIASEGEMHYYSENLNTVLSYLQAIGDPSQALFNFILFCLLDRDVRQKMCQRCTVCRTGKYATIYNNDVNCDETQERRIMTASIYEESYTDNGHIDQVSIQKSNERAGILSKSDTSSNAIGSKRKYGSVPAPLNSFLNKSFTV</sequence>
<accession>A0A9D4GZ42</accession>
<evidence type="ECO:0000313" key="1">
    <source>
        <dbReference type="EMBL" id="KAH3824054.1"/>
    </source>
</evidence>
<gene>
    <name evidence="1" type="ORF">DPMN_125882</name>
</gene>
<proteinExistence type="predicted"/>
<dbReference type="EMBL" id="JAIWYP010000005">
    <property type="protein sequence ID" value="KAH3824054.1"/>
    <property type="molecule type" value="Genomic_DNA"/>
</dbReference>
<dbReference type="Gene3D" id="1.20.1070.10">
    <property type="entry name" value="Rhodopsin 7-helix transmembrane proteins"/>
    <property type="match status" value="1"/>
</dbReference>
<evidence type="ECO:0000313" key="2">
    <source>
        <dbReference type="Proteomes" id="UP000828390"/>
    </source>
</evidence>
<reference evidence="1" key="1">
    <citation type="journal article" date="2019" name="bioRxiv">
        <title>The Genome of the Zebra Mussel, Dreissena polymorpha: A Resource for Invasive Species Research.</title>
        <authorList>
            <person name="McCartney M.A."/>
            <person name="Auch B."/>
            <person name="Kono T."/>
            <person name="Mallez S."/>
            <person name="Zhang Y."/>
            <person name="Obille A."/>
            <person name="Becker A."/>
            <person name="Abrahante J.E."/>
            <person name="Garbe J."/>
            <person name="Badalamenti J.P."/>
            <person name="Herman A."/>
            <person name="Mangelson H."/>
            <person name="Liachko I."/>
            <person name="Sullivan S."/>
            <person name="Sone E.D."/>
            <person name="Koren S."/>
            <person name="Silverstein K.A.T."/>
            <person name="Beckman K.B."/>
            <person name="Gohl D.M."/>
        </authorList>
    </citation>
    <scope>NUCLEOTIDE SEQUENCE</scope>
    <source>
        <strain evidence="1">Duluth1</strain>
        <tissue evidence="1">Whole animal</tissue>
    </source>
</reference>
<keyword evidence="2" id="KW-1185">Reference proteome</keyword>
<reference evidence="1" key="2">
    <citation type="submission" date="2020-11" db="EMBL/GenBank/DDBJ databases">
        <authorList>
            <person name="McCartney M.A."/>
            <person name="Auch B."/>
            <person name="Kono T."/>
            <person name="Mallez S."/>
            <person name="Becker A."/>
            <person name="Gohl D.M."/>
            <person name="Silverstein K.A.T."/>
            <person name="Koren S."/>
            <person name="Bechman K.B."/>
            <person name="Herman A."/>
            <person name="Abrahante J.E."/>
            <person name="Garbe J."/>
        </authorList>
    </citation>
    <scope>NUCLEOTIDE SEQUENCE</scope>
    <source>
        <strain evidence="1">Duluth1</strain>
        <tissue evidence="1">Whole animal</tissue>
    </source>
</reference>
<dbReference type="Proteomes" id="UP000828390">
    <property type="component" value="Unassembled WGS sequence"/>
</dbReference>
<comment type="caution">
    <text evidence="1">The sequence shown here is derived from an EMBL/GenBank/DDBJ whole genome shotgun (WGS) entry which is preliminary data.</text>
</comment>
<protein>
    <submittedName>
        <fullName evidence="1">Uncharacterized protein</fullName>
    </submittedName>
</protein>
<organism evidence="1 2">
    <name type="scientific">Dreissena polymorpha</name>
    <name type="common">Zebra mussel</name>
    <name type="synonym">Mytilus polymorpha</name>
    <dbReference type="NCBI Taxonomy" id="45954"/>
    <lineage>
        <taxon>Eukaryota</taxon>
        <taxon>Metazoa</taxon>
        <taxon>Spiralia</taxon>
        <taxon>Lophotrochozoa</taxon>
        <taxon>Mollusca</taxon>
        <taxon>Bivalvia</taxon>
        <taxon>Autobranchia</taxon>
        <taxon>Heteroconchia</taxon>
        <taxon>Euheterodonta</taxon>
        <taxon>Imparidentia</taxon>
        <taxon>Neoheterodontei</taxon>
        <taxon>Myida</taxon>
        <taxon>Dreissenoidea</taxon>
        <taxon>Dreissenidae</taxon>
        <taxon>Dreissena</taxon>
    </lineage>
</organism>
<name>A0A9D4GZ42_DREPO</name>